<accession>A0A1N6SDU9</accession>
<evidence type="ECO:0000313" key="2">
    <source>
        <dbReference type="EMBL" id="SIQ39251.1"/>
    </source>
</evidence>
<dbReference type="STRING" id="228959.SAMN05421797_1011627"/>
<feature type="domain" description="TOD1/MUCI70 glycosyltransferase-like" evidence="1">
    <location>
        <begin position="52"/>
        <end position="202"/>
    </location>
</feature>
<evidence type="ECO:0000313" key="3">
    <source>
        <dbReference type="Proteomes" id="UP000186953"/>
    </source>
</evidence>
<dbReference type="InterPro" id="IPR029044">
    <property type="entry name" value="Nucleotide-diphossugar_trans"/>
</dbReference>
<reference evidence="3" key="1">
    <citation type="submission" date="2017-01" db="EMBL/GenBank/DDBJ databases">
        <authorList>
            <person name="Varghese N."/>
            <person name="Submissions S."/>
        </authorList>
    </citation>
    <scope>NUCLEOTIDE SEQUENCE [LARGE SCALE GENOMIC DNA]</scope>
    <source>
        <strain evidence="3">DSM 15366</strain>
    </source>
</reference>
<proteinExistence type="predicted"/>
<keyword evidence="3" id="KW-1185">Reference proteome</keyword>
<evidence type="ECO:0000259" key="1">
    <source>
        <dbReference type="Pfam" id="PF04765"/>
    </source>
</evidence>
<name>A0A1N6SDU9_9FLAO</name>
<dbReference type="InterPro" id="IPR048354">
    <property type="entry name" value="TOD1_MUCI70_glycTrfase_dom"/>
</dbReference>
<dbReference type="Pfam" id="PF04765">
    <property type="entry name" value="TOD1_MUCI70"/>
    <property type="match status" value="1"/>
</dbReference>
<sequence length="248" mass="29452">MEKIVVYTGAFGENYGLIPQKKVKGIDFFCFTDDPNKIKSPWKPIELIKDDDDEGRKNRHPKILPHLYFKDYDISIYIDNNFLIIGDIYKLLNELKGFKMAIFDHNQCDDKRDCIYDEFDALLKLGRERGKYKDAPEIMQKQIDFLKKENYPKNNGLISAGVLIRKHNDKEVIKVMEDWWQILSTMSKRDQLSFDYVAWKNNFKPTIIPGDLRRGNPYFYFLSMAQKNYTKKLLKYKIKKFLGIKKHP</sequence>
<gene>
    <name evidence="2" type="ORF">SAMN05421797_1011627</name>
</gene>
<dbReference type="EMBL" id="FTMA01000001">
    <property type="protein sequence ID" value="SIQ39251.1"/>
    <property type="molecule type" value="Genomic_DNA"/>
</dbReference>
<organism evidence="2 3">
    <name type="scientific">Maribacter ulvicola</name>
    <dbReference type="NCBI Taxonomy" id="228959"/>
    <lineage>
        <taxon>Bacteria</taxon>
        <taxon>Pseudomonadati</taxon>
        <taxon>Bacteroidota</taxon>
        <taxon>Flavobacteriia</taxon>
        <taxon>Flavobacteriales</taxon>
        <taxon>Flavobacteriaceae</taxon>
        <taxon>Maribacter</taxon>
    </lineage>
</organism>
<dbReference type="AlphaFoldDB" id="A0A1N6SDU9"/>
<dbReference type="Proteomes" id="UP000186953">
    <property type="component" value="Unassembled WGS sequence"/>
</dbReference>
<dbReference type="SUPFAM" id="SSF53448">
    <property type="entry name" value="Nucleotide-diphospho-sugar transferases"/>
    <property type="match status" value="1"/>
</dbReference>
<dbReference type="RefSeq" id="WP_076547804.1">
    <property type="nucleotide sequence ID" value="NZ_FTMA01000001.1"/>
</dbReference>
<dbReference type="OrthoDB" id="396512at2"/>
<protein>
    <recommendedName>
        <fullName evidence="1">TOD1/MUCI70 glycosyltransferase-like domain-containing protein</fullName>
    </recommendedName>
</protein>